<comment type="catalytic activity">
    <reaction evidence="9">
        <text>a D-hexose + ATP = a D-hexose 6-phosphate + ADP + H(+)</text>
        <dbReference type="Rhea" id="RHEA:22740"/>
        <dbReference type="ChEBI" id="CHEBI:4194"/>
        <dbReference type="ChEBI" id="CHEBI:15378"/>
        <dbReference type="ChEBI" id="CHEBI:30616"/>
        <dbReference type="ChEBI" id="CHEBI:229467"/>
        <dbReference type="ChEBI" id="CHEBI:456216"/>
        <dbReference type="EC" id="2.7.1.1"/>
    </reaction>
    <physiologicalReaction direction="left-to-right" evidence="9">
        <dbReference type="Rhea" id="RHEA:22741"/>
    </physiologicalReaction>
</comment>
<dbReference type="InterPro" id="IPR043129">
    <property type="entry name" value="ATPase_NBD"/>
</dbReference>
<dbReference type="GO" id="GO:0005829">
    <property type="term" value="C:cytosol"/>
    <property type="evidence" value="ECO:0007669"/>
    <property type="project" value="TreeGrafter"/>
</dbReference>
<proteinExistence type="inferred from homology"/>
<dbReference type="GO" id="GO:0005536">
    <property type="term" value="F:D-glucose binding"/>
    <property type="evidence" value="ECO:0007669"/>
    <property type="project" value="InterPro"/>
</dbReference>
<dbReference type="GO" id="GO:0001678">
    <property type="term" value="P:intracellular glucose homeostasis"/>
    <property type="evidence" value="ECO:0007669"/>
    <property type="project" value="InterPro"/>
</dbReference>
<keyword evidence="4 12" id="KW-0808">Transferase</keyword>
<dbReference type="GO" id="GO:0005524">
    <property type="term" value="F:ATP binding"/>
    <property type="evidence" value="ECO:0007669"/>
    <property type="project" value="UniProtKB-UniRule"/>
</dbReference>
<dbReference type="GO" id="GO:0019158">
    <property type="term" value="F:mannokinase activity"/>
    <property type="evidence" value="ECO:0007669"/>
    <property type="project" value="TreeGrafter"/>
</dbReference>
<evidence type="ECO:0000256" key="2">
    <source>
        <dbReference type="ARBA" id="ARBA00005028"/>
    </source>
</evidence>
<feature type="domain" description="Hexokinase N-terminal" evidence="13">
    <location>
        <begin position="10"/>
        <end position="205"/>
    </location>
</feature>
<evidence type="ECO:0000256" key="1">
    <source>
        <dbReference type="ARBA" id="ARBA00004888"/>
    </source>
</evidence>
<keyword evidence="5 12" id="KW-0547">Nucleotide-binding</keyword>
<dbReference type="GO" id="GO:0006013">
    <property type="term" value="P:mannose metabolic process"/>
    <property type="evidence" value="ECO:0007669"/>
    <property type="project" value="TreeGrafter"/>
</dbReference>
<comment type="pathway">
    <text evidence="2">Carbohydrate metabolism; hexose metabolism.</text>
</comment>
<reference evidence="15 16" key="1">
    <citation type="submission" date="2017-10" db="EMBL/GenBank/DDBJ databases">
        <title>Comparative genomics in systemic dimorphic fungi from Ajellomycetaceae.</title>
        <authorList>
            <person name="Munoz J.F."/>
            <person name="Mcewen J.G."/>
            <person name="Clay O.K."/>
            <person name="Cuomo C.A."/>
        </authorList>
    </citation>
    <scope>NUCLEOTIDE SEQUENCE [LARGE SCALE GENOMIC DNA]</scope>
    <source>
        <strain evidence="15 16">UAMH5409</strain>
    </source>
</reference>
<dbReference type="UniPathway" id="UPA00109">
    <property type="reaction ID" value="UER00180"/>
</dbReference>
<keyword evidence="6 12" id="KW-0418">Kinase</keyword>
<evidence type="ECO:0000256" key="8">
    <source>
        <dbReference type="ARBA" id="ARBA00023152"/>
    </source>
</evidence>
<keyword evidence="8 12" id="KW-0324">Glycolysis</keyword>
<feature type="domain" description="Hexokinase C-terminal" evidence="14">
    <location>
        <begin position="212"/>
        <end position="445"/>
    </location>
</feature>
<evidence type="ECO:0000259" key="14">
    <source>
        <dbReference type="Pfam" id="PF03727"/>
    </source>
</evidence>
<name>A0A2B7WM56_9EURO</name>
<dbReference type="GO" id="GO:0006096">
    <property type="term" value="P:glycolytic process"/>
    <property type="evidence" value="ECO:0007669"/>
    <property type="project" value="UniProtKB-UniPathway"/>
</dbReference>
<evidence type="ECO:0000256" key="11">
    <source>
        <dbReference type="ARBA" id="ARBA00048160"/>
    </source>
</evidence>
<dbReference type="Proteomes" id="UP000223968">
    <property type="component" value="Unassembled WGS sequence"/>
</dbReference>
<dbReference type="Pfam" id="PF00349">
    <property type="entry name" value="Hexokinase_1"/>
    <property type="match status" value="1"/>
</dbReference>
<evidence type="ECO:0000256" key="4">
    <source>
        <dbReference type="ARBA" id="ARBA00022679"/>
    </source>
</evidence>
<keyword evidence="16" id="KW-1185">Reference proteome</keyword>
<comment type="catalytic activity">
    <reaction evidence="10">
        <text>D-fructose + ATP = D-fructose 6-phosphate + ADP + H(+)</text>
        <dbReference type="Rhea" id="RHEA:16125"/>
        <dbReference type="ChEBI" id="CHEBI:15378"/>
        <dbReference type="ChEBI" id="CHEBI:30616"/>
        <dbReference type="ChEBI" id="CHEBI:37721"/>
        <dbReference type="ChEBI" id="CHEBI:61527"/>
        <dbReference type="ChEBI" id="CHEBI:456216"/>
        <dbReference type="EC" id="2.7.1.1"/>
    </reaction>
    <physiologicalReaction direction="left-to-right" evidence="10">
        <dbReference type="Rhea" id="RHEA:16126"/>
    </physiologicalReaction>
</comment>
<dbReference type="Gene3D" id="1.10.287.1250">
    <property type="match status" value="1"/>
</dbReference>
<dbReference type="GO" id="GO:0006006">
    <property type="term" value="P:glucose metabolic process"/>
    <property type="evidence" value="ECO:0007669"/>
    <property type="project" value="TreeGrafter"/>
</dbReference>
<gene>
    <name evidence="15" type="ORF">AJ79_09110</name>
</gene>
<dbReference type="EC" id="2.7.1.-" evidence="12"/>
<dbReference type="EMBL" id="PDNB01000241">
    <property type="protein sequence ID" value="PGG97702.1"/>
    <property type="molecule type" value="Genomic_DNA"/>
</dbReference>
<protein>
    <recommendedName>
        <fullName evidence="12">Phosphotransferase</fullName>
        <ecNumber evidence="12">2.7.1.-</ecNumber>
    </recommendedName>
</protein>
<sequence>MSINLETATDSLRDLFHIGTEKLKAITEHFTKELTKAGLSIEGGNIPMNPTFLVDTPKGDERGSYLTLDMGGSHIRVCQVVLEGKRHARVSARQYDLPEGLKSSTAEELWDHMASCVAEFIEHEQPKENRKDKQLLAFTFSFPVTQSAVNRGVLQRWTKGFDVSGAEGYDVVEQFEAALKRQGLSNVEVAILINDTTGTMVSSMYREPDTCIGAIFGTGCNAAYMEDCGNIPKLREPQFKPGVLMAINCEYGAFDNEHLVLPRTKYDVTVDKESPRPGQQSYEKMTSGLYLGEIFRLVLQDLKSQDLIFRGKEVPMLDKSQTIDCIMLAKIGMTNHFDKREVLEHLLKIPLNEEEVRLCRDLARMIDMRAARLCACGLAAIYKKRGLSSCVVGIDGSVLLNNPELKDNVLQALGEILGYPVDKLPLRLNMVKDGSSEGAAIAAAVTGKGAGKI</sequence>
<dbReference type="GO" id="GO:0004340">
    <property type="term" value="F:glucokinase activity"/>
    <property type="evidence" value="ECO:0007669"/>
    <property type="project" value="TreeGrafter"/>
</dbReference>
<evidence type="ECO:0000256" key="7">
    <source>
        <dbReference type="ARBA" id="ARBA00022840"/>
    </source>
</evidence>
<dbReference type="PROSITE" id="PS51748">
    <property type="entry name" value="HEXOKINASE_2"/>
    <property type="match status" value="1"/>
</dbReference>
<evidence type="ECO:0000256" key="12">
    <source>
        <dbReference type="RuleBase" id="RU362007"/>
    </source>
</evidence>
<dbReference type="Gene3D" id="3.30.420.40">
    <property type="match status" value="1"/>
</dbReference>
<comment type="catalytic activity">
    <reaction evidence="11">
        <text>D-glucose + ATP = D-glucose 6-phosphate + ADP + H(+)</text>
        <dbReference type="Rhea" id="RHEA:17825"/>
        <dbReference type="ChEBI" id="CHEBI:4167"/>
        <dbReference type="ChEBI" id="CHEBI:15378"/>
        <dbReference type="ChEBI" id="CHEBI:30616"/>
        <dbReference type="ChEBI" id="CHEBI:61548"/>
        <dbReference type="ChEBI" id="CHEBI:456216"/>
        <dbReference type="EC" id="2.7.1.1"/>
    </reaction>
    <physiologicalReaction direction="left-to-right" evidence="11">
        <dbReference type="Rhea" id="RHEA:17826"/>
    </physiologicalReaction>
</comment>
<evidence type="ECO:0000256" key="10">
    <source>
        <dbReference type="ARBA" id="ARBA00047905"/>
    </source>
</evidence>
<dbReference type="InterPro" id="IPR022673">
    <property type="entry name" value="Hexokinase_C"/>
</dbReference>
<evidence type="ECO:0000313" key="16">
    <source>
        <dbReference type="Proteomes" id="UP000223968"/>
    </source>
</evidence>
<dbReference type="InterPro" id="IPR001312">
    <property type="entry name" value="Hexokinase"/>
</dbReference>
<dbReference type="GO" id="GO:0005739">
    <property type="term" value="C:mitochondrion"/>
    <property type="evidence" value="ECO:0007669"/>
    <property type="project" value="TreeGrafter"/>
</dbReference>
<evidence type="ECO:0000256" key="9">
    <source>
        <dbReference type="ARBA" id="ARBA00044613"/>
    </source>
</evidence>
<dbReference type="PRINTS" id="PR00475">
    <property type="entry name" value="HEXOKINASE"/>
</dbReference>
<evidence type="ECO:0000259" key="13">
    <source>
        <dbReference type="Pfam" id="PF00349"/>
    </source>
</evidence>
<keyword evidence="7 12" id="KW-0067">ATP-binding</keyword>
<organism evidence="15 16">
    <name type="scientific">Helicocarpus griseus UAMH5409</name>
    <dbReference type="NCBI Taxonomy" id="1447875"/>
    <lineage>
        <taxon>Eukaryota</taxon>
        <taxon>Fungi</taxon>
        <taxon>Dikarya</taxon>
        <taxon>Ascomycota</taxon>
        <taxon>Pezizomycotina</taxon>
        <taxon>Eurotiomycetes</taxon>
        <taxon>Eurotiomycetidae</taxon>
        <taxon>Onygenales</taxon>
        <taxon>Ajellomycetaceae</taxon>
        <taxon>Helicocarpus</taxon>
    </lineage>
</organism>
<evidence type="ECO:0000313" key="15">
    <source>
        <dbReference type="EMBL" id="PGG97702.1"/>
    </source>
</evidence>
<dbReference type="AlphaFoldDB" id="A0A2B7WM56"/>
<dbReference type="STRING" id="1447875.A0A2B7WM56"/>
<evidence type="ECO:0000256" key="6">
    <source>
        <dbReference type="ARBA" id="ARBA00022777"/>
    </source>
</evidence>
<dbReference type="PANTHER" id="PTHR19443:SF16">
    <property type="entry name" value="HEXOKINASE TYPE 1-RELATED"/>
    <property type="match status" value="1"/>
</dbReference>
<dbReference type="PANTHER" id="PTHR19443">
    <property type="entry name" value="HEXOKINASE"/>
    <property type="match status" value="1"/>
</dbReference>
<comment type="similarity">
    <text evidence="3 12">Belongs to the hexokinase family.</text>
</comment>
<comment type="caution">
    <text evidence="15">The sequence shown here is derived from an EMBL/GenBank/DDBJ whole genome shotgun (WGS) entry which is preliminary data.</text>
</comment>
<dbReference type="FunFam" id="3.30.420.40:FF:000805">
    <property type="entry name" value="Hexokinase-2"/>
    <property type="match status" value="1"/>
</dbReference>
<evidence type="ECO:0000256" key="5">
    <source>
        <dbReference type="ARBA" id="ARBA00022741"/>
    </source>
</evidence>
<dbReference type="Gene3D" id="3.40.367.20">
    <property type="match status" value="1"/>
</dbReference>
<dbReference type="GO" id="GO:0008865">
    <property type="term" value="F:fructokinase activity"/>
    <property type="evidence" value="ECO:0007669"/>
    <property type="project" value="TreeGrafter"/>
</dbReference>
<evidence type="ECO:0000256" key="3">
    <source>
        <dbReference type="ARBA" id="ARBA00009225"/>
    </source>
</evidence>
<accession>A0A2B7WM56</accession>
<comment type="pathway">
    <text evidence="1">Carbohydrate degradation; glycolysis; D-glyceraldehyde 3-phosphate and glycerone phosphate from D-glucose: step 1/4.</text>
</comment>
<dbReference type="SUPFAM" id="SSF53067">
    <property type="entry name" value="Actin-like ATPase domain"/>
    <property type="match status" value="2"/>
</dbReference>
<dbReference type="Pfam" id="PF03727">
    <property type="entry name" value="Hexokinase_2"/>
    <property type="match status" value="1"/>
</dbReference>
<dbReference type="OrthoDB" id="419537at2759"/>
<dbReference type="InterPro" id="IPR022672">
    <property type="entry name" value="Hexokinase_N"/>
</dbReference>